<keyword evidence="3" id="KW-1185">Reference proteome</keyword>
<accession>A0A1B9GF60</accession>
<dbReference type="Proteomes" id="UP000092730">
    <property type="component" value="Chromosome 1"/>
</dbReference>
<dbReference type="EMBL" id="KI894018">
    <property type="protein sequence ID" value="OCF29683.1"/>
    <property type="molecule type" value="Genomic_DNA"/>
</dbReference>
<name>A0A1B9GF60_9TREE</name>
<dbReference type="AlphaFoldDB" id="A0A1B9GF60"/>
<reference evidence="1" key="1">
    <citation type="submission" date="2013-07" db="EMBL/GenBank/DDBJ databases">
        <title>The Genome Sequence of Cryptococcus bestiolae CBS10118.</title>
        <authorList>
            <consortium name="The Broad Institute Genome Sequencing Platform"/>
            <person name="Cuomo C."/>
            <person name="Litvintseva A."/>
            <person name="Chen Y."/>
            <person name="Heitman J."/>
            <person name="Sun S."/>
            <person name="Springer D."/>
            <person name="Dromer F."/>
            <person name="Young S.K."/>
            <person name="Zeng Q."/>
            <person name="Gargeya S."/>
            <person name="Fitzgerald M."/>
            <person name="Abouelleil A."/>
            <person name="Alvarado L."/>
            <person name="Berlin A.M."/>
            <person name="Chapman S.B."/>
            <person name="Dewar J."/>
            <person name="Goldberg J."/>
            <person name="Griggs A."/>
            <person name="Gujja S."/>
            <person name="Hansen M."/>
            <person name="Howarth C."/>
            <person name="Imamovic A."/>
            <person name="Larimer J."/>
            <person name="McCowan C."/>
            <person name="Murphy C."/>
            <person name="Pearson M."/>
            <person name="Priest M."/>
            <person name="Roberts A."/>
            <person name="Saif S."/>
            <person name="Shea T."/>
            <person name="Sykes S."/>
            <person name="Wortman J."/>
            <person name="Nusbaum C."/>
            <person name="Birren B."/>
        </authorList>
    </citation>
    <scope>NUCLEOTIDE SEQUENCE [LARGE SCALE GENOMIC DNA]</scope>
    <source>
        <strain evidence="1">CBS 10118</strain>
    </source>
</reference>
<evidence type="ECO:0000313" key="1">
    <source>
        <dbReference type="EMBL" id="OCF29683.1"/>
    </source>
</evidence>
<evidence type="ECO:0008006" key="4">
    <source>
        <dbReference type="Google" id="ProtNLM"/>
    </source>
</evidence>
<organism evidence="1">
    <name type="scientific">Kwoniella bestiolae CBS 10118</name>
    <dbReference type="NCBI Taxonomy" id="1296100"/>
    <lineage>
        <taxon>Eukaryota</taxon>
        <taxon>Fungi</taxon>
        <taxon>Dikarya</taxon>
        <taxon>Basidiomycota</taxon>
        <taxon>Agaricomycotina</taxon>
        <taxon>Tremellomycetes</taxon>
        <taxon>Tremellales</taxon>
        <taxon>Cryptococcaceae</taxon>
        <taxon>Kwoniella</taxon>
    </lineage>
</organism>
<dbReference type="GeneID" id="30205594"/>
<reference evidence="2" key="2">
    <citation type="submission" date="2013-07" db="EMBL/GenBank/DDBJ databases">
        <authorList>
            <consortium name="The Broad Institute Genome Sequencing Platform"/>
            <person name="Cuomo C."/>
            <person name="Litvintseva A."/>
            <person name="Chen Y."/>
            <person name="Heitman J."/>
            <person name="Sun S."/>
            <person name="Springer D."/>
            <person name="Dromer F."/>
            <person name="Young S.K."/>
            <person name="Zeng Q."/>
            <person name="Gargeya S."/>
            <person name="Fitzgerald M."/>
            <person name="Abouelleil A."/>
            <person name="Alvarado L."/>
            <person name="Berlin A.M."/>
            <person name="Chapman S.B."/>
            <person name="Dewar J."/>
            <person name="Goldberg J."/>
            <person name="Griggs A."/>
            <person name="Gujja S."/>
            <person name="Hansen M."/>
            <person name="Howarth C."/>
            <person name="Imamovic A."/>
            <person name="Larimer J."/>
            <person name="McCowan C."/>
            <person name="Murphy C."/>
            <person name="Pearson M."/>
            <person name="Priest M."/>
            <person name="Roberts A."/>
            <person name="Saif S."/>
            <person name="Shea T."/>
            <person name="Sykes S."/>
            <person name="Wortman J."/>
            <person name="Nusbaum C."/>
            <person name="Birren B."/>
        </authorList>
    </citation>
    <scope>NUCLEOTIDE SEQUENCE</scope>
    <source>
        <strain evidence="2">CBS 10118</strain>
    </source>
</reference>
<protein>
    <recommendedName>
        <fullName evidence="4">Exostosin GT47 domain-containing protein</fullName>
    </recommendedName>
</protein>
<proteinExistence type="predicted"/>
<dbReference type="VEuPathDB" id="FungiDB:I302_01195"/>
<reference evidence="1" key="3">
    <citation type="submission" date="2014-01" db="EMBL/GenBank/DDBJ databases">
        <title>Evolution of pathogenesis and genome organization in the Tremellales.</title>
        <authorList>
            <person name="Cuomo C."/>
            <person name="Litvintseva A."/>
            <person name="Heitman J."/>
            <person name="Chen Y."/>
            <person name="Sun S."/>
            <person name="Springer D."/>
            <person name="Dromer F."/>
            <person name="Young S."/>
            <person name="Zeng Q."/>
            <person name="Chapman S."/>
            <person name="Gujja S."/>
            <person name="Saif S."/>
            <person name="Birren B."/>
        </authorList>
    </citation>
    <scope>NUCLEOTIDE SEQUENCE</scope>
    <source>
        <strain evidence="1">CBS 10118</strain>
    </source>
</reference>
<reference evidence="2" key="4">
    <citation type="submission" date="2024-02" db="EMBL/GenBank/DDBJ databases">
        <title>Comparative genomics of Cryptococcus and Kwoniella reveals pathogenesis evolution and contrasting modes of karyotype evolution via chromosome fusion or intercentromeric recombination.</title>
        <authorList>
            <person name="Coelho M.A."/>
            <person name="David-Palma M."/>
            <person name="Shea T."/>
            <person name="Bowers K."/>
            <person name="McGinley-Smith S."/>
            <person name="Mohammad A.W."/>
            <person name="Gnirke A."/>
            <person name="Yurkov A.M."/>
            <person name="Nowrousian M."/>
            <person name="Sun S."/>
            <person name="Cuomo C.A."/>
            <person name="Heitman J."/>
        </authorList>
    </citation>
    <scope>NUCLEOTIDE SEQUENCE</scope>
    <source>
        <strain evidence="2">CBS 10118</strain>
    </source>
</reference>
<evidence type="ECO:0000313" key="2">
    <source>
        <dbReference type="EMBL" id="WVW80519.1"/>
    </source>
</evidence>
<sequence>MKSIFLSPQIFYPSRRGISRRSIVYFPSRTTDTKDYPKLPWGKSWSIYSPSRRAPPIPKTGSDPFAPGSPWMKFWLREEQRLAKAMRDTGICLFEGWQYGELDDRIAKAMLSGCIVATVPPQTHHDAFSPLILPLSKPSSVSILAALPVDNLNQLLRRYTNSDLQRLALHAFISARRRLVPPSRFKGVENAVKVWEDGGRGYDFKEGFRWDCDTGHGGWCG</sequence>
<dbReference type="OrthoDB" id="2596659at2759"/>
<dbReference type="EMBL" id="CP144541">
    <property type="protein sequence ID" value="WVW80519.1"/>
    <property type="molecule type" value="Genomic_DNA"/>
</dbReference>
<gene>
    <name evidence="1" type="ORF">I302_01195</name>
    <name evidence="2" type="ORF">I302_102504</name>
</gene>
<evidence type="ECO:0000313" key="3">
    <source>
        <dbReference type="Proteomes" id="UP000092730"/>
    </source>
</evidence>
<dbReference type="RefSeq" id="XP_019050753.1">
    <property type="nucleotide sequence ID" value="XM_019187875.1"/>
</dbReference>
<dbReference type="KEGG" id="kbi:30205594"/>